<sequence>MKRKRKKKFVASLFLNIKDFCDTANNNDNNNRIPIDRHCLMILCSGSVFIRFFRRKKINNADNKLNYDYH</sequence>
<name>A0ABQ8JWQ1_DERPT</name>
<dbReference type="EMBL" id="NJHN03000007">
    <property type="protein sequence ID" value="KAH9426915.1"/>
    <property type="molecule type" value="Genomic_DNA"/>
</dbReference>
<gene>
    <name evidence="1" type="ORF">DERP_011584</name>
</gene>
<protein>
    <submittedName>
        <fullName evidence="1">Uncharacterized protein</fullName>
    </submittedName>
</protein>
<organism evidence="1 2">
    <name type="scientific">Dermatophagoides pteronyssinus</name>
    <name type="common">European house dust mite</name>
    <dbReference type="NCBI Taxonomy" id="6956"/>
    <lineage>
        <taxon>Eukaryota</taxon>
        <taxon>Metazoa</taxon>
        <taxon>Ecdysozoa</taxon>
        <taxon>Arthropoda</taxon>
        <taxon>Chelicerata</taxon>
        <taxon>Arachnida</taxon>
        <taxon>Acari</taxon>
        <taxon>Acariformes</taxon>
        <taxon>Sarcoptiformes</taxon>
        <taxon>Astigmata</taxon>
        <taxon>Psoroptidia</taxon>
        <taxon>Analgoidea</taxon>
        <taxon>Pyroglyphidae</taxon>
        <taxon>Dermatophagoidinae</taxon>
        <taxon>Dermatophagoides</taxon>
    </lineage>
</organism>
<evidence type="ECO:0000313" key="1">
    <source>
        <dbReference type="EMBL" id="KAH9426915.1"/>
    </source>
</evidence>
<keyword evidence="2" id="KW-1185">Reference proteome</keyword>
<accession>A0ABQ8JWQ1</accession>
<comment type="caution">
    <text evidence="1">The sequence shown here is derived from an EMBL/GenBank/DDBJ whole genome shotgun (WGS) entry which is preliminary data.</text>
</comment>
<reference evidence="1 2" key="2">
    <citation type="journal article" date="2022" name="Mol. Biol. Evol.">
        <title>Comparative Genomics Reveals Insights into the Divergent Evolution of Astigmatic Mites and Household Pest Adaptations.</title>
        <authorList>
            <person name="Xiong Q."/>
            <person name="Wan A.T."/>
            <person name="Liu X."/>
            <person name="Fung C.S."/>
            <person name="Xiao X."/>
            <person name="Malainual N."/>
            <person name="Hou J."/>
            <person name="Wang L."/>
            <person name="Wang M."/>
            <person name="Yang K.Y."/>
            <person name="Cui Y."/>
            <person name="Leung E.L."/>
            <person name="Nong W."/>
            <person name="Shin S.K."/>
            <person name="Au S.W."/>
            <person name="Jeong K.Y."/>
            <person name="Chew F.T."/>
            <person name="Hui J.H."/>
            <person name="Leung T.F."/>
            <person name="Tungtrongchitr A."/>
            <person name="Zhong N."/>
            <person name="Liu Z."/>
            <person name="Tsui S.K."/>
        </authorList>
    </citation>
    <scope>NUCLEOTIDE SEQUENCE [LARGE SCALE GENOMIC DNA]</scope>
    <source>
        <strain evidence="1">Derp</strain>
    </source>
</reference>
<reference evidence="1 2" key="1">
    <citation type="journal article" date="2018" name="J. Allergy Clin. Immunol.">
        <title>High-quality assembly of Dermatophagoides pteronyssinus genome and transcriptome reveals a wide range of novel allergens.</title>
        <authorList>
            <person name="Liu X.Y."/>
            <person name="Yang K.Y."/>
            <person name="Wang M.Q."/>
            <person name="Kwok J.S."/>
            <person name="Zeng X."/>
            <person name="Yang Z."/>
            <person name="Xiao X.J."/>
            <person name="Lau C.P."/>
            <person name="Li Y."/>
            <person name="Huang Z.M."/>
            <person name="Ba J.G."/>
            <person name="Yim A.K."/>
            <person name="Ouyang C.Y."/>
            <person name="Ngai S.M."/>
            <person name="Chan T.F."/>
            <person name="Leung E.L."/>
            <person name="Liu L."/>
            <person name="Liu Z.G."/>
            <person name="Tsui S.K."/>
        </authorList>
    </citation>
    <scope>NUCLEOTIDE SEQUENCE [LARGE SCALE GENOMIC DNA]</scope>
    <source>
        <strain evidence="1">Derp</strain>
    </source>
</reference>
<evidence type="ECO:0000313" key="2">
    <source>
        <dbReference type="Proteomes" id="UP000887458"/>
    </source>
</evidence>
<proteinExistence type="predicted"/>
<dbReference type="Proteomes" id="UP000887458">
    <property type="component" value="Unassembled WGS sequence"/>
</dbReference>